<feature type="compositionally biased region" description="Low complexity" evidence="6">
    <location>
        <begin position="1"/>
        <end position="16"/>
    </location>
</feature>
<evidence type="ECO:0000256" key="5">
    <source>
        <dbReference type="SAM" id="Coils"/>
    </source>
</evidence>
<evidence type="ECO:0000256" key="7">
    <source>
        <dbReference type="SAM" id="Phobius"/>
    </source>
</evidence>
<dbReference type="Pfam" id="PF13515">
    <property type="entry name" value="FUSC_2"/>
    <property type="match status" value="1"/>
</dbReference>
<dbReference type="STRING" id="1849047.A0A3D8Q857"/>
<dbReference type="EMBL" id="PDLM01000018">
    <property type="protein sequence ID" value="RDW58006.1"/>
    <property type="molecule type" value="Genomic_DNA"/>
</dbReference>
<evidence type="ECO:0000259" key="8">
    <source>
        <dbReference type="Pfam" id="PF13515"/>
    </source>
</evidence>
<evidence type="ECO:0000256" key="4">
    <source>
        <dbReference type="ARBA" id="ARBA00023136"/>
    </source>
</evidence>
<feature type="domain" description="Integral membrane bound transporter" evidence="8">
    <location>
        <begin position="699"/>
        <end position="835"/>
    </location>
</feature>
<feature type="transmembrane region" description="Helical" evidence="7">
    <location>
        <begin position="255"/>
        <end position="275"/>
    </location>
</feature>
<feature type="transmembrane region" description="Helical" evidence="7">
    <location>
        <begin position="108"/>
        <end position="126"/>
    </location>
</feature>
<feature type="transmembrane region" description="Helical" evidence="7">
    <location>
        <begin position="191"/>
        <end position="209"/>
    </location>
</feature>
<evidence type="ECO:0000256" key="2">
    <source>
        <dbReference type="ARBA" id="ARBA00022692"/>
    </source>
</evidence>
<evidence type="ECO:0000313" key="10">
    <source>
        <dbReference type="Proteomes" id="UP000256645"/>
    </source>
</evidence>
<comment type="caution">
    <text evidence="9">The sequence shown here is derived from an EMBL/GenBank/DDBJ whole genome shotgun (WGS) entry which is preliminary data.</text>
</comment>
<sequence length="1064" mass="118530">MSSPSATASPTTPPSRKLSRTKRKLRNGTFILPGTGERVRRQITLRSANFDGPARSNSIDGDHILPLRRQNSQAGTFHSALDNTKVAVRDFWRSANSPTGRAIFKCSIAYLLGCMATFLPFLSGWLGERNDGKHMVATITVYFHPGRSIGSMIEGDILAWVAFVYAAFISISSMAVSVLCESQLDLIELGYVLVLVVFCGGGLGFVGWIKQKFSTPLVSVACSLTSLAIVTVLTKENAVQTAVFSNNKIVQVLKMTMLGVVFTTAVNLLVFPVSARSALTESFIKTTDSYGDMLASITRGFLSGSESDLRSTAFNNALKRYRSSFGALSKNLKEAKLEHYVLGTERQYELEEKLVKCMQRLAQSIGGLRSAATTQFALLKETSNGNGNMTPGTVRFAVPEVQEEPTARNRPDRFGILTAIDEASEESSGAEDATTPKFQRNESYASMGGMKAKTPSDIFTRFILQLGPSMKSLAYTLSEILHGLPYGPSIHNQRVLNSSVGSAANHQIAIDVSRTSLTEALKLYSEARADALRELYKTKDLDRERPESLEADFEEVAASCGHFSFNLQDVGTEMQNYLTILEELKEELERSNRRSWNWAYFWKRGKIQKSPPDPEEESLLEQQVDRHDVPKDLPELALRKESTQWKGKSQEGTLQERIFRKVFHVARFLRRDDIRFAFKVGIGAALMASLAFIPATRPWYRHWRLEWSIVSFLLVSNMTVGASNTTGWARFTGTIIGAVGSVFVWLICQGNPLALLFCSWVFCTMCFYFIVAAGKGPFGRFTLLTYNLSVLYAYSLSARQGEDDSDEGGTNPIITEIALHRLVAVFLGIIWGLIITRIIWPISARKKLKTGLSVLWLRMGLIWKRDPLSMLLEGESPNAYMNLREELALQGYVSRLDALRSAATSEFELRGPFRSKEYARIVESTNKMLDAFHAMNVIIQKDPVPSRGEAILLEYTAVERAQLCARISHLFSVLASSLKLEYPISDGLPTTDNARDRLLSKIFQYRKEVSGLEAEGQTVAKDEDFALIYAYVLVTGQLAEELKNVEKEIEVLFGVMDEDLIRLQ</sequence>
<dbReference type="InterPro" id="IPR052430">
    <property type="entry name" value="IVT-Associated"/>
</dbReference>
<dbReference type="Proteomes" id="UP000256645">
    <property type="component" value="Unassembled WGS sequence"/>
</dbReference>
<feature type="region of interest" description="Disordered" evidence="6">
    <location>
        <begin position="1"/>
        <end position="27"/>
    </location>
</feature>
<feature type="transmembrane region" description="Helical" evidence="7">
    <location>
        <begin position="753"/>
        <end position="771"/>
    </location>
</feature>
<keyword evidence="2 7" id="KW-0812">Transmembrane</keyword>
<feature type="compositionally biased region" description="Basic residues" evidence="6">
    <location>
        <begin position="17"/>
        <end position="26"/>
    </location>
</feature>
<feature type="region of interest" description="Disordered" evidence="6">
    <location>
        <begin position="423"/>
        <end position="450"/>
    </location>
</feature>
<keyword evidence="4 7" id="KW-0472">Membrane</keyword>
<accession>A0A3D8Q857</accession>
<dbReference type="InterPro" id="IPR049453">
    <property type="entry name" value="Memb_transporter_dom"/>
</dbReference>
<organism evidence="9 10">
    <name type="scientific">Coleophoma cylindrospora</name>
    <dbReference type="NCBI Taxonomy" id="1849047"/>
    <lineage>
        <taxon>Eukaryota</taxon>
        <taxon>Fungi</taxon>
        <taxon>Dikarya</taxon>
        <taxon>Ascomycota</taxon>
        <taxon>Pezizomycotina</taxon>
        <taxon>Leotiomycetes</taxon>
        <taxon>Helotiales</taxon>
        <taxon>Dermateaceae</taxon>
        <taxon>Coleophoma</taxon>
    </lineage>
</organism>
<feature type="transmembrane region" description="Helical" evidence="7">
    <location>
        <begin position="727"/>
        <end position="747"/>
    </location>
</feature>
<protein>
    <recommendedName>
        <fullName evidence="8">Integral membrane bound transporter domain-containing protein</fullName>
    </recommendedName>
</protein>
<evidence type="ECO:0000256" key="6">
    <source>
        <dbReference type="SAM" id="MobiDB-lite"/>
    </source>
</evidence>
<feature type="transmembrane region" description="Helical" evidence="7">
    <location>
        <begin position="778"/>
        <end position="797"/>
    </location>
</feature>
<dbReference type="GO" id="GO:0016020">
    <property type="term" value="C:membrane"/>
    <property type="evidence" value="ECO:0007669"/>
    <property type="project" value="UniProtKB-SubCell"/>
</dbReference>
<dbReference type="AlphaFoldDB" id="A0A3D8Q857"/>
<evidence type="ECO:0000313" key="9">
    <source>
        <dbReference type="EMBL" id="RDW58006.1"/>
    </source>
</evidence>
<evidence type="ECO:0000256" key="3">
    <source>
        <dbReference type="ARBA" id="ARBA00022989"/>
    </source>
</evidence>
<name>A0A3D8Q857_9HELO</name>
<dbReference type="PANTHER" id="PTHR47804:SF1">
    <property type="entry name" value="DUF2421 DOMAIN-CONTAINING PROTEIN"/>
    <property type="match status" value="1"/>
</dbReference>
<keyword evidence="10" id="KW-1185">Reference proteome</keyword>
<dbReference type="PANTHER" id="PTHR47804">
    <property type="entry name" value="60S RIBOSOMAL PROTEIN L19"/>
    <property type="match status" value="1"/>
</dbReference>
<keyword evidence="3 7" id="KW-1133">Transmembrane helix</keyword>
<dbReference type="OrthoDB" id="2306at2759"/>
<keyword evidence="5" id="KW-0175">Coiled coil</keyword>
<feature type="transmembrane region" description="Helical" evidence="7">
    <location>
        <begin position="817"/>
        <end position="840"/>
    </location>
</feature>
<feature type="transmembrane region" description="Helical" evidence="7">
    <location>
        <begin position="157"/>
        <end position="179"/>
    </location>
</feature>
<feature type="transmembrane region" description="Helical" evidence="7">
    <location>
        <begin position="676"/>
        <end position="696"/>
    </location>
</feature>
<feature type="coiled-coil region" evidence="5">
    <location>
        <begin position="567"/>
        <end position="594"/>
    </location>
</feature>
<evidence type="ECO:0000256" key="1">
    <source>
        <dbReference type="ARBA" id="ARBA00004141"/>
    </source>
</evidence>
<proteinExistence type="predicted"/>
<reference evidence="9 10" key="1">
    <citation type="journal article" date="2018" name="IMA Fungus">
        <title>IMA Genome-F 9: Draft genome sequence of Annulohypoxylon stygium, Aspergillus mulundensis, Berkeleyomyces basicola (syn. Thielaviopsis basicola), Ceratocystis smalleyi, two Cercospora beticola strains, Coleophoma cylindrospora, Fusarium fracticaudum, Phialophora cf. hyalina, and Morchella septimelata.</title>
        <authorList>
            <person name="Wingfield B.D."/>
            <person name="Bills G.F."/>
            <person name="Dong Y."/>
            <person name="Huang W."/>
            <person name="Nel W.J."/>
            <person name="Swalarsk-Parry B.S."/>
            <person name="Vaghefi N."/>
            <person name="Wilken P.M."/>
            <person name="An Z."/>
            <person name="de Beer Z.W."/>
            <person name="De Vos L."/>
            <person name="Chen L."/>
            <person name="Duong T.A."/>
            <person name="Gao Y."/>
            <person name="Hammerbacher A."/>
            <person name="Kikkert J.R."/>
            <person name="Li Y."/>
            <person name="Li H."/>
            <person name="Li K."/>
            <person name="Li Q."/>
            <person name="Liu X."/>
            <person name="Ma X."/>
            <person name="Naidoo K."/>
            <person name="Pethybridge S.J."/>
            <person name="Sun J."/>
            <person name="Steenkamp E.T."/>
            <person name="van der Nest M.A."/>
            <person name="van Wyk S."/>
            <person name="Wingfield M.J."/>
            <person name="Xiong C."/>
            <person name="Yue Q."/>
            <person name="Zhang X."/>
        </authorList>
    </citation>
    <scope>NUCLEOTIDE SEQUENCE [LARGE SCALE GENOMIC DNA]</scope>
    <source>
        <strain evidence="9 10">BP6252</strain>
    </source>
</reference>
<gene>
    <name evidence="9" type="ORF">BP6252_13417</name>
</gene>
<comment type="subcellular location">
    <subcellularLocation>
        <location evidence="1">Membrane</location>
        <topology evidence="1">Multi-pass membrane protein</topology>
    </subcellularLocation>
</comment>
<feature type="transmembrane region" description="Helical" evidence="7">
    <location>
        <begin position="216"/>
        <end position="235"/>
    </location>
</feature>